<sequence length="140" mass="16165">MPPKEKNTTAASGTSSTPEKRTNGKAPKKPGRRQKPSSRAIIETEDEESDEEEVITDDMRRVGKYIIGLLTVEYMRNTDFIFVAFWIPNFRETYLERLFELLCPKNLRTTSTQTRGLRNYFESQFINVSKVLRQVSPAVE</sequence>
<feature type="compositionally biased region" description="Polar residues" evidence="1">
    <location>
        <begin position="8"/>
        <end position="17"/>
    </location>
</feature>
<dbReference type="Proteomes" id="UP000275078">
    <property type="component" value="Unassembled WGS sequence"/>
</dbReference>
<feature type="region of interest" description="Disordered" evidence="1">
    <location>
        <begin position="1"/>
        <end position="54"/>
    </location>
</feature>
<gene>
    <name evidence="2" type="ORF">BJ508DRAFT_308705</name>
</gene>
<keyword evidence="3" id="KW-1185">Reference proteome</keyword>
<feature type="compositionally biased region" description="Acidic residues" evidence="1">
    <location>
        <begin position="43"/>
        <end position="54"/>
    </location>
</feature>
<reference evidence="2 3" key="1">
    <citation type="journal article" date="2018" name="Nat. Ecol. Evol.">
        <title>Pezizomycetes genomes reveal the molecular basis of ectomycorrhizal truffle lifestyle.</title>
        <authorList>
            <person name="Murat C."/>
            <person name="Payen T."/>
            <person name="Noel B."/>
            <person name="Kuo A."/>
            <person name="Morin E."/>
            <person name="Chen J."/>
            <person name="Kohler A."/>
            <person name="Krizsan K."/>
            <person name="Balestrini R."/>
            <person name="Da Silva C."/>
            <person name="Montanini B."/>
            <person name="Hainaut M."/>
            <person name="Levati E."/>
            <person name="Barry K.W."/>
            <person name="Belfiori B."/>
            <person name="Cichocki N."/>
            <person name="Clum A."/>
            <person name="Dockter R.B."/>
            <person name="Fauchery L."/>
            <person name="Guy J."/>
            <person name="Iotti M."/>
            <person name="Le Tacon F."/>
            <person name="Lindquist E.A."/>
            <person name="Lipzen A."/>
            <person name="Malagnac F."/>
            <person name="Mello A."/>
            <person name="Molinier V."/>
            <person name="Miyauchi S."/>
            <person name="Poulain J."/>
            <person name="Riccioni C."/>
            <person name="Rubini A."/>
            <person name="Sitrit Y."/>
            <person name="Splivallo R."/>
            <person name="Traeger S."/>
            <person name="Wang M."/>
            <person name="Zifcakova L."/>
            <person name="Wipf D."/>
            <person name="Zambonelli A."/>
            <person name="Paolocci F."/>
            <person name="Nowrousian M."/>
            <person name="Ottonello S."/>
            <person name="Baldrian P."/>
            <person name="Spatafora J.W."/>
            <person name="Henrissat B."/>
            <person name="Nagy L.G."/>
            <person name="Aury J.M."/>
            <person name="Wincker P."/>
            <person name="Grigoriev I.V."/>
            <person name="Bonfante P."/>
            <person name="Martin F.M."/>
        </authorList>
    </citation>
    <scope>NUCLEOTIDE SEQUENCE [LARGE SCALE GENOMIC DNA]</scope>
    <source>
        <strain evidence="2 3">RN42</strain>
    </source>
</reference>
<evidence type="ECO:0000313" key="3">
    <source>
        <dbReference type="Proteomes" id="UP000275078"/>
    </source>
</evidence>
<accession>A0A3N4I166</accession>
<proteinExistence type="predicted"/>
<name>A0A3N4I166_ASCIM</name>
<evidence type="ECO:0000313" key="2">
    <source>
        <dbReference type="EMBL" id="RPA79116.1"/>
    </source>
</evidence>
<protein>
    <submittedName>
        <fullName evidence="2">Uncharacterized protein</fullName>
    </submittedName>
</protein>
<evidence type="ECO:0000256" key="1">
    <source>
        <dbReference type="SAM" id="MobiDB-lite"/>
    </source>
</evidence>
<organism evidence="2 3">
    <name type="scientific">Ascobolus immersus RN42</name>
    <dbReference type="NCBI Taxonomy" id="1160509"/>
    <lineage>
        <taxon>Eukaryota</taxon>
        <taxon>Fungi</taxon>
        <taxon>Dikarya</taxon>
        <taxon>Ascomycota</taxon>
        <taxon>Pezizomycotina</taxon>
        <taxon>Pezizomycetes</taxon>
        <taxon>Pezizales</taxon>
        <taxon>Ascobolaceae</taxon>
        <taxon>Ascobolus</taxon>
    </lineage>
</organism>
<feature type="compositionally biased region" description="Basic residues" evidence="1">
    <location>
        <begin position="26"/>
        <end position="36"/>
    </location>
</feature>
<dbReference type="EMBL" id="ML119703">
    <property type="protein sequence ID" value="RPA79116.1"/>
    <property type="molecule type" value="Genomic_DNA"/>
</dbReference>
<dbReference type="AlphaFoldDB" id="A0A3N4I166"/>